<dbReference type="Pfam" id="PF00024">
    <property type="entry name" value="PAN_1"/>
    <property type="match status" value="1"/>
</dbReference>
<evidence type="ECO:0000259" key="2">
    <source>
        <dbReference type="PROSITE" id="PS50041"/>
    </source>
</evidence>
<evidence type="ECO:0000313" key="4">
    <source>
        <dbReference type="EMBL" id="VDI12512.1"/>
    </source>
</evidence>
<dbReference type="InterPro" id="IPR003609">
    <property type="entry name" value="Pan_app"/>
</dbReference>
<evidence type="ECO:0000259" key="3">
    <source>
        <dbReference type="PROSITE" id="PS50948"/>
    </source>
</evidence>
<protein>
    <recommendedName>
        <fullName evidence="6">C-type lectin domain-containing protein</fullName>
    </recommendedName>
</protein>
<accession>A0A8B6D1Z8</accession>
<feature type="domain" description="Apple" evidence="3">
    <location>
        <begin position="21"/>
        <end position="103"/>
    </location>
</feature>
<sequence>MRRFNVELYVVIIIILCFSWCSSIRRFAQNNNLLEGKYELTDSLQTIKTRSAIECHCKCSSYDDCLSFFYNSMIQQCILHRDSFIYSTPSEQGGGWKFYSIKQGSSRCPSSNGFIYNGILDLCFNLNTPMTINYPFFKQFCGNMNAELVRIDTTDKQQFIELITDNKTTERICIQGTDNLTAPIWTFDDGTDNLTEPIWTFDDGTLMTFFNWDLARSQPDGRQGNIEMYTGYKWHDLEDVSSSPCIPICERR</sequence>
<dbReference type="PROSITE" id="PS50948">
    <property type="entry name" value="PAN"/>
    <property type="match status" value="1"/>
</dbReference>
<dbReference type="AlphaFoldDB" id="A0A8B6D1Z8"/>
<keyword evidence="1" id="KW-1133">Transmembrane helix</keyword>
<dbReference type="InterPro" id="IPR016186">
    <property type="entry name" value="C-type_lectin-like/link_sf"/>
</dbReference>
<feature type="domain" description="C-type lectin" evidence="2">
    <location>
        <begin position="119"/>
        <end position="236"/>
    </location>
</feature>
<name>A0A8B6D1Z8_MYTGA</name>
<dbReference type="SUPFAM" id="SSF56436">
    <property type="entry name" value="C-type lectin-like"/>
    <property type="match status" value="1"/>
</dbReference>
<reference evidence="4" key="1">
    <citation type="submission" date="2018-11" db="EMBL/GenBank/DDBJ databases">
        <authorList>
            <person name="Alioto T."/>
            <person name="Alioto T."/>
        </authorList>
    </citation>
    <scope>NUCLEOTIDE SEQUENCE</scope>
</reference>
<evidence type="ECO:0000313" key="5">
    <source>
        <dbReference type="Proteomes" id="UP000596742"/>
    </source>
</evidence>
<organism evidence="4 5">
    <name type="scientific">Mytilus galloprovincialis</name>
    <name type="common">Mediterranean mussel</name>
    <dbReference type="NCBI Taxonomy" id="29158"/>
    <lineage>
        <taxon>Eukaryota</taxon>
        <taxon>Metazoa</taxon>
        <taxon>Spiralia</taxon>
        <taxon>Lophotrochozoa</taxon>
        <taxon>Mollusca</taxon>
        <taxon>Bivalvia</taxon>
        <taxon>Autobranchia</taxon>
        <taxon>Pteriomorphia</taxon>
        <taxon>Mytilida</taxon>
        <taxon>Mytiloidea</taxon>
        <taxon>Mytilidae</taxon>
        <taxon>Mytilinae</taxon>
        <taxon>Mytilus</taxon>
    </lineage>
</organism>
<dbReference type="EMBL" id="UYJE01002647">
    <property type="protein sequence ID" value="VDI12512.1"/>
    <property type="molecule type" value="Genomic_DNA"/>
</dbReference>
<evidence type="ECO:0008006" key="6">
    <source>
        <dbReference type="Google" id="ProtNLM"/>
    </source>
</evidence>
<comment type="caution">
    <text evidence="4">The sequence shown here is derived from an EMBL/GenBank/DDBJ whole genome shotgun (WGS) entry which is preliminary data.</text>
</comment>
<dbReference type="CDD" id="cd00037">
    <property type="entry name" value="CLECT"/>
    <property type="match status" value="1"/>
</dbReference>
<dbReference type="PROSITE" id="PS50041">
    <property type="entry name" value="C_TYPE_LECTIN_2"/>
    <property type="match status" value="1"/>
</dbReference>
<evidence type="ECO:0000256" key="1">
    <source>
        <dbReference type="SAM" id="Phobius"/>
    </source>
</evidence>
<feature type="transmembrane region" description="Helical" evidence="1">
    <location>
        <begin position="6"/>
        <end position="24"/>
    </location>
</feature>
<keyword evidence="1" id="KW-0812">Transmembrane</keyword>
<proteinExistence type="predicted"/>
<gene>
    <name evidence="4" type="ORF">MGAL_10B053189</name>
</gene>
<dbReference type="Gene3D" id="3.10.100.10">
    <property type="entry name" value="Mannose-Binding Protein A, subunit A"/>
    <property type="match status" value="1"/>
</dbReference>
<keyword evidence="5" id="KW-1185">Reference proteome</keyword>
<dbReference type="InterPro" id="IPR001304">
    <property type="entry name" value="C-type_lectin-like"/>
</dbReference>
<keyword evidence="1" id="KW-0472">Membrane</keyword>
<dbReference type="Proteomes" id="UP000596742">
    <property type="component" value="Unassembled WGS sequence"/>
</dbReference>
<dbReference type="Pfam" id="PF00059">
    <property type="entry name" value="Lectin_C"/>
    <property type="match status" value="1"/>
</dbReference>
<dbReference type="InterPro" id="IPR016187">
    <property type="entry name" value="CTDL_fold"/>
</dbReference>
<dbReference type="OrthoDB" id="6057787at2759"/>